<dbReference type="Pfam" id="PF04321">
    <property type="entry name" value="RmlD_sub_bind"/>
    <property type="match status" value="1"/>
</dbReference>
<feature type="domain" description="RmlD-like substrate binding" evidence="1">
    <location>
        <begin position="6"/>
        <end position="279"/>
    </location>
</feature>
<evidence type="ECO:0000259" key="1">
    <source>
        <dbReference type="Pfam" id="PF04321"/>
    </source>
</evidence>
<comment type="caution">
    <text evidence="2">The sequence shown here is derived from an EMBL/GenBank/DDBJ whole genome shotgun (WGS) entry which is preliminary data.</text>
</comment>
<name>A0A498GX17_9EURY</name>
<organism evidence="2 3">
    <name type="scientific">Methanoculleus taiwanensis</name>
    <dbReference type="NCBI Taxonomy" id="1550565"/>
    <lineage>
        <taxon>Archaea</taxon>
        <taxon>Methanobacteriati</taxon>
        <taxon>Methanobacteriota</taxon>
        <taxon>Stenosarchaea group</taxon>
        <taxon>Methanomicrobia</taxon>
        <taxon>Methanomicrobiales</taxon>
        <taxon>Methanomicrobiaceae</taxon>
        <taxon>Methanoculleus</taxon>
    </lineage>
</organism>
<sequence length="302" mass="33064">MDEEKTVLITGTTGLVGSRAYEYLRAGTPWTVLGTSRSSGACVDAAVDLTDRAAVDELASLYSPDVVIHTAAVSRTDVCEKNRDLCYATNVAATRNLAEVFSDAKFVYFSTYAVYDTPDGGCGEGCETRAANYYIQTKLLGEDCVRRLKNSVILRPSVIFGFLEHEQASKNYVMQLLDNIRQGKVTRSPRDQYFNPIWVDVVVEILCRIIDADLRGVYNIGSNEDISKYAFNRLVMDCLGLDSGFLEGIDSASLDVRRPTMGTISSAKVQDELGHRIPPLAGMINALHAASAGSIARYLSQE</sequence>
<dbReference type="PANTHER" id="PTHR10491">
    <property type="entry name" value="DTDP-4-DEHYDRORHAMNOSE REDUCTASE"/>
    <property type="match status" value="1"/>
</dbReference>
<dbReference type="OrthoDB" id="4907at2157"/>
<dbReference type="EMBL" id="LHQS01000004">
    <property type="protein sequence ID" value="RXE55088.1"/>
    <property type="molecule type" value="Genomic_DNA"/>
</dbReference>
<dbReference type="SUPFAM" id="SSF51735">
    <property type="entry name" value="NAD(P)-binding Rossmann-fold domains"/>
    <property type="match status" value="1"/>
</dbReference>
<dbReference type="GO" id="GO:0006556">
    <property type="term" value="P:S-adenosylmethionine biosynthetic process"/>
    <property type="evidence" value="ECO:0007669"/>
    <property type="project" value="TreeGrafter"/>
</dbReference>
<gene>
    <name evidence="2" type="ORF">ABH15_12710</name>
</gene>
<dbReference type="GO" id="GO:0048269">
    <property type="term" value="C:methionine adenosyltransferase complex"/>
    <property type="evidence" value="ECO:0007669"/>
    <property type="project" value="TreeGrafter"/>
</dbReference>
<evidence type="ECO:0000313" key="2">
    <source>
        <dbReference type="EMBL" id="RXE55088.1"/>
    </source>
</evidence>
<dbReference type="InterPro" id="IPR029903">
    <property type="entry name" value="RmlD-like-bd"/>
</dbReference>
<dbReference type="InterPro" id="IPR005913">
    <property type="entry name" value="dTDP_dehydrorham_reduct"/>
</dbReference>
<accession>A0A498GX17</accession>
<dbReference type="Proteomes" id="UP000290932">
    <property type="component" value="Unassembled WGS sequence"/>
</dbReference>
<keyword evidence="3" id="KW-1185">Reference proteome</keyword>
<dbReference type="PANTHER" id="PTHR10491:SF4">
    <property type="entry name" value="METHIONINE ADENOSYLTRANSFERASE 2 SUBUNIT BETA"/>
    <property type="match status" value="1"/>
</dbReference>
<protein>
    <recommendedName>
        <fullName evidence="1">RmlD-like substrate binding domain-containing protein</fullName>
    </recommendedName>
</protein>
<dbReference type="Gene3D" id="3.40.50.720">
    <property type="entry name" value="NAD(P)-binding Rossmann-like Domain"/>
    <property type="match status" value="1"/>
</dbReference>
<evidence type="ECO:0000313" key="3">
    <source>
        <dbReference type="Proteomes" id="UP000290932"/>
    </source>
</evidence>
<dbReference type="RefSeq" id="WP_128694905.1">
    <property type="nucleotide sequence ID" value="NZ_LHQS01000004.1"/>
</dbReference>
<proteinExistence type="predicted"/>
<dbReference type="GO" id="GO:0048270">
    <property type="term" value="F:methionine adenosyltransferase regulator activity"/>
    <property type="evidence" value="ECO:0007669"/>
    <property type="project" value="TreeGrafter"/>
</dbReference>
<reference evidence="2 3" key="1">
    <citation type="journal article" date="2015" name="Int. J. Syst. Evol. Microbiol.">
        <title>Methanoculleus taiwanensis sp. nov., a methanogen isolated from deep marine sediment at the deformation front area near Taiwan.</title>
        <authorList>
            <person name="Weng C.Y."/>
            <person name="Chen S.C."/>
            <person name="Lai M.C."/>
            <person name="Wu S.Y."/>
            <person name="Lin S."/>
            <person name="Yang T.F."/>
            <person name="Chen P.C."/>
        </authorList>
    </citation>
    <scope>NUCLEOTIDE SEQUENCE [LARGE SCALE GENOMIC DNA]</scope>
    <source>
        <strain evidence="2 3">CYW4</strain>
    </source>
</reference>
<dbReference type="AlphaFoldDB" id="A0A498GX17"/>
<dbReference type="InterPro" id="IPR036291">
    <property type="entry name" value="NAD(P)-bd_dom_sf"/>
</dbReference>